<dbReference type="EMBL" id="LCQQ01000008">
    <property type="protein sequence ID" value="KKW21361.1"/>
    <property type="molecule type" value="Genomic_DNA"/>
</dbReference>
<sequence>MRRGRKIPSVVDLDSDFPISGGSLGTEDDAFVLTPRGEERIVGENEDGLDRETIYDRLPTDGTANAIGMYFREIGKVDLLTKEDEIHFGQAIDVAFAAIVREIVFFPVFQSAIKSFRVDSKSNPYRGPGEEIFISSDGSEIRQKPTVRQAQDILEKVIRLFGQPTNGGRNNGGFCMVPKRGEAIVELLLLYRFNRRILKKIADEIVAGTSDIRKLNDSHCCQNGHNGSKMKFAMPAREILRRRNRIHEALASMRALEKEFTDANLRLVASVANRYIGLGLEHLDLIQEGSIGLMKAVDRFDYRLGYKFSTSATWWIRQAITRAVADKARTIRIPVHILETLNRLRRTSRDQREEYAHEPALGEIAESAMERMHKDERHTIVKEPISLELPIGDDDSVLSDFVEDRSAESPYELVETEEKAERVEEILGELSPKEKTIFRMRFGLDGEDPMTLEVVGQRFGVTRERIRQIEARALRRLRNPARARRLRELI</sequence>
<comment type="similarity">
    <text evidence="1">Belongs to the sigma-70 factor family.</text>
</comment>
<feature type="domain" description="RNA polymerase sigma-70" evidence="6">
    <location>
        <begin position="284"/>
        <end position="297"/>
    </location>
</feature>
<dbReference type="GO" id="GO:0003677">
    <property type="term" value="F:DNA binding"/>
    <property type="evidence" value="ECO:0007669"/>
    <property type="project" value="UniProtKB-KW"/>
</dbReference>
<dbReference type="InterPro" id="IPR007630">
    <property type="entry name" value="RNA_pol_sigma70_r4"/>
</dbReference>
<name>A0A0G1WRE4_9BACT</name>
<keyword evidence="5" id="KW-0804">Transcription</keyword>
<dbReference type="InterPro" id="IPR013325">
    <property type="entry name" value="RNA_pol_sigma_r2"/>
</dbReference>
<protein>
    <submittedName>
        <fullName evidence="7">RNA polymerase sigma factor</fullName>
    </submittedName>
</protein>
<dbReference type="SUPFAM" id="SSF88946">
    <property type="entry name" value="Sigma2 domain of RNA polymerase sigma factors"/>
    <property type="match status" value="1"/>
</dbReference>
<dbReference type="InterPro" id="IPR050239">
    <property type="entry name" value="Sigma-70_RNA_pol_init_factors"/>
</dbReference>
<evidence type="ECO:0000256" key="2">
    <source>
        <dbReference type="ARBA" id="ARBA00023015"/>
    </source>
</evidence>
<gene>
    <name evidence="7" type="ORF">UY61_C0008G0013</name>
</gene>
<dbReference type="Gene3D" id="1.10.601.10">
    <property type="entry name" value="RNA Polymerase Primary Sigma Factor"/>
    <property type="match status" value="1"/>
</dbReference>
<evidence type="ECO:0000256" key="1">
    <source>
        <dbReference type="ARBA" id="ARBA00007788"/>
    </source>
</evidence>
<dbReference type="Gene3D" id="1.10.10.10">
    <property type="entry name" value="Winged helix-like DNA-binding domain superfamily/Winged helix DNA-binding domain"/>
    <property type="match status" value="2"/>
</dbReference>
<evidence type="ECO:0000313" key="7">
    <source>
        <dbReference type="EMBL" id="KKW21361.1"/>
    </source>
</evidence>
<dbReference type="Proteomes" id="UP000034201">
    <property type="component" value="Unassembled WGS sequence"/>
</dbReference>
<dbReference type="Pfam" id="PF00140">
    <property type="entry name" value="Sigma70_r1_2"/>
    <property type="match status" value="1"/>
</dbReference>
<dbReference type="PANTHER" id="PTHR30603:SF60">
    <property type="entry name" value="RNA POLYMERASE SIGMA FACTOR RPOD"/>
    <property type="match status" value="1"/>
</dbReference>
<accession>A0A0G1WRE4</accession>
<dbReference type="Pfam" id="PF04542">
    <property type="entry name" value="Sigma70_r2"/>
    <property type="match status" value="1"/>
</dbReference>
<dbReference type="PROSITE" id="PS00715">
    <property type="entry name" value="SIGMA70_1"/>
    <property type="match status" value="1"/>
</dbReference>
<dbReference type="InterPro" id="IPR000943">
    <property type="entry name" value="RNA_pol_sigma70"/>
</dbReference>
<dbReference type="SUPFAM" id="SSF88659">
    <property type="entry name" value="Sigma3 and sigma4 domains of RNA polymerase sigma factors"/>
    <property type="match status" value="2"/>
</dbReference>
<dbReference type="InterPro" id="IPR007627">
    <property type="entry name" value="RNA_pol_sigma70_r2"/>
</dbReference>
<evidence type="ECO:0000259" key="6">
    <source>
        <dbReference type="PROSITE" id="PS00715"/>
    </source>
</evidence>
<evidence type="ECO:0000256" key="3">
    <source>
        <dbReference type="ARBA" id="ARBA00023082"/>
    </source>
</evidence>
<dbReference type="Pfam" id="PF04545">
    <property type="entry name" value="Sigma70_r4"/>
    <property type="match status" value="1"/>
</dbReference>
<keyword evidence="4" id="KW-0238">DNA-binding</keyword>
<dbReference type="NCBIfam" id="TIGR02937">
    <property type="entry name" value="sigma70-ECF"/>
    <property type="match status" value="1"/>
</dbReference>
<keyword evidence="2" id="KW-0805">Transcription regulation</keyword>
<proteinExistence type="inferred from homology"/>
<comment type="caution">
    <text evidence="7">The sequence shown here is derived from an EMBL/GenBank/DDBJ whole genome shotgun (WGS) entry which is preliminary data.</text>
</comment>
<dbReference type="GO" id="GO:0006352">
    <property type="term" value="P:DNA-templated transcription initiation"/>
    <property type="evidence" value="ECO:0007669"/>
    <property type="project" value="InterPro"/>
</dbReference>
<dbReference type="InterPro" id="IPR009042">
    <property type="entry name" value="RNA_pol_sigma70_r1_2"/>
</dbReference>
<evidence type="ECO:0000256" key="5">
    <source>
        <dbReference type="ARBA" id="ARBA00023163"/>
    </source>
</evidence>
<reference evidence="7 8" key="1">
    <citation type="journal article" date="2015" name="Nature">
        <title>rRNA introns, odd ribosomes, and small enigmatic genomes across a large radiation of phyla.</title>
        <authorList>
            <person name="Brown C.T."/>
            <person name="Hug L.A."/>
            <person name="Thomas B.C."/>
            <person name="Sharon I."/>
            <person name="Castelle C.J."/>
            <person name="Singh A."/>
            <person name="Wilkins M.J."/>
            <person name="Williams K.H."/>
            <person name="Banfield J.F."/>
        </authorList>
    </citation>
    <scope>NUCLEOTIDE SEQUENCE [LARGE SCALE GENOMIC DNA]</scope>
</reference>
<dbReference type="CDD" id="cd06171">
    <property type="entry name" value="Sigma70_r4"/>
    <property type="match status" value="1"/>
</dbReference>
<dbReference type="InterPro" id="IPR036388">
    <property type="entry name" value="WH-like_DNA-bd_sf"/>
</dbReference>
<evidence type="ECO:0000313" key="8">
    <source>
        <dbReference type="Proteomes" id="UP000034201"/>
    </source>
</evidence>
<dbReference type="AlphaFoldDB" id="A0A0G1WRE4"/>
<keyword evidence="3" id="KW-0731">Sigma factor</keyword>
<evidence type="ECO:0000256" key="4">
    <source>
        <dbReference type="ARBA" id="ARBA00023125"/>
    </source>
</evidence>
<organism evidence="7 8">
    <name type="scientific">Candidatus Adlerbacteria bacterium GW2011_GWC1_50_9</name>
    <dbReference type="NCBI Taxonomy" id="1618608"/>
    <lineage>
        <taxon>Bacteria</taxon>
        <taxon>Candidatus Adleribacteriota</taxon>
    </lineage>
</organism>
<dbReference type="PRINTS" id="PR00046">
    <property type="entry name" value="SIGMA70FCT"/>
</dbReference>
<dbReference type="GO" id="GO:0016987">
    <property type="term" value="F:sigma factor activity"/>
    <property type="evidence" value="ECO:0007669"/>
    <property type="project" value="UniProtKB-KW"/>
</dbReference>
<dbReference type="PANTHER" id="PTHR30603">
    <property type="entry name" value="RNA POLYMERASE SIGMA FACTOR RPO"/>
    <property type="match status" value="1"/>
</dbReference>
<dbReference type="InterPro" id="IPR013324">
    <property type="entry name" value="RNA_pol_sigma_r3/r4-like"/>
</dbReference>
<dbReference type="InterPro" id="IPR014284">
    <property type="entry name" value="RNA_pol_sigma-70_dom"/>
</dbReference>
<dbReference type="Pfam" id="PF04539">
    <property type="entry name" value="Sigma70_r3"/>
    <property type="match status" value="1"/>
</dbReference>
<dbReference type="InterPro" id="IPR007624">
    <property type="entry name" value="RNA_pol_sigma70_r3"/>
</dbReference>
<dbReference type="PATRIC" id="fig|1618608.3.peg.131"/>